<dbReference type="GO" id="GO:0008720">
    <property type="term" value="F:D-lactate dehydrogenase (NAD+) activity"/>
    <property type="evidence" value="ECO:0007669"/>
    <property type="project" value="TreeGrafter"/>
</dbReference>
<dbReference type="Pfam" id="PF13183">
    <property type="entry name" value="Fer4_8"/>
    <property type="match status" value="1"/>
</dbReference>
<organism evidence="11 12">
    <name type="scientific">Reinekea marinisedimentorum</name>
    <dbReference type="NCBI Taxonomy" id="230495"/>
    <lineage>
        <taxon>Bacteria</taxon>
        <taxon>Pseudomonadati</taxon>
        <taxon>Pseudomonadota</taxon>
        <taxon>Gammaproteobacteria</taxon>
        <taxon>Oceanospirillales</taxon>
        <taxon>Saccharospirillaceae</taxon>
        <taxon>Reinekea</taxon>
    </lineage>
</organism>
<dbReference type="InterPro" id="IPR017896">
    <property type="entry name" value="4Fe4S_Fe-S-bd"/>
</dbReference>
<dbReference type="PROSITE" id="PS51379">
    <property type="entry name" value="4FE4S_FER_2"/>
    <property type="match status" value="1"/>
</dbReference>
<dbReference type="AlphaFoldDB" id="A0A4R3HWF4"/>
<dbReference type="GO" id="GO:0071949">
    <property type="term" value="F:FAD binding"/>
    <property type="evidence" value="ECO:0007669"/>
    <property type="project" value="InterPro"/>
</dbReference>
<evidence type="ECO:0000256" key="5">
    <source>
        <dbReference type="ARBA" id="ARBA00022946"/>
    </source>
</evidence>
<evidence type="ECO:0000256" key="3">
    <source>
        <dbReference type="ARBA" id="ARBA00022630"/>
    </source>
</evidence>
<dbReference type="Gene3D" id="1.10.1060.10">
    <property type="entry name" value="Alpha-helical ferredoxin"/>
    <property type="match status" value="1"/>
</dbReference>
<comment type="similarity">
    <text evidence="2">Belongs to the FAD-binding oxidoreductase/transferase type 4 family.</text>
</comment>
<evidence type="ECO:0000256" key="7">
    <source>
        <dbReference type="ARBA" id="ARBA00038897"/>
    </source>
</evidence>
<dbReference type="Pfam" id="PF02754">
    <property type="entry name" value="CCG"/>
    <property type="match status" value="1"/>
</dbReference>
<dbReference type="InterPro" id="IPR009051">
    <property type="entry name" value="Helical_ferredxn"/>
</dbReference>
<dbReference type="SUPFAM" id="SSF55103">
    <property type="entry name" value="FAD-linked oxidases, C-terminal domain"/>
    <property type="match status" value="1"/>
</dbReference>
<sequence length="928" mass="101631">MSFESFVSSVQQLLPAERIITDDFRCFALGGDASCSALKPRAVLRINSEFEMSAVMRLARTHQVSLTFRGAGTSLSGQATGGSVLIQLTSAWNGHKVEPLGERVHLQPAVTCNEVNRLLAPYGRKLAMRVEPPAIATVGGLVANGALEIQGARLILADGSVVDSRDEQSVADFRLSQAELLAQLAELRREIVADAELVQEIQSDSAQQSRAGYRLQAFIAYEDPLEILFQLIAGSEGTLGFISEVAVATVDLPRHQAAVIAGFNLKTDYLNLVGSLQGFDLQRAEMIDASAIPAFKPQHELPVFAQQLNADGCLAFLEFRADTAQALQSDIDRFTAWLADSDCVGFSEFYQGASGISQCHSLASSLVNSVVAQRMAGTTPIYQSYAVPDTDFEPAFMQIKQWLTEFCCAGSLAWGDVTTGRIGFVVCPSFSSEADSESFVQFRQQVVALVQAAGGCLAADYGVGRLNAVAMQGIASNKKNSLLRALKSLLDPDCILNPGVILEDEGQPFQVSFKATPVVNAKIDACTGCGLCESVCVGRGLEFSARQKIAVYREIETRKEQKRELPKYWEDQFKTLALDSCVTTGLCQQVCPMGINTGQLVVSLRAIHNYRYQRLAWGCARHFAALSSWARGSLQLLTSLQRLFGAERVEAFSRRIRRLTGDRTPLLLSTTPGRSRPVYARNELINLGKENTVVYWPSCISQTFGKALADDRENIPAVVQRVLKKADLNVVHPQPTRGLCCGQTLAKKGFEAAGEHMLEELIAALWDISSAGRYPVLADTSACSLRVKQRALERGIHLYDSSEFIDKFLLNRLKLNPEEQQVAVHVTCSTRKLQAEASFYRVLNRLAPRWVEPEGIDCCGYSNEKGFVYPELSEQALKGLPAELKGCVYGVSNSRTCEIGLSRHSGLTYYSLFELLDRHSEALSEAHR</sequence>
<evidence type="ECO:0000313" key="12">
    <source>
        <dbReference type="Proteomes" id="UP000295793"/>
    </source>
</evidence>
<name>A0A4R3HWF4_9GAMM</name>
<evidence type="ECO:0000256" key="8">
    <source>
        <dbReference type="SAM" id="Coils"/>
    </source>
</evidence>
<comment type="cofactor">
    <cofactor evidence="1">
        <name>FAD</name>
        <dbReference type="ChEBI" id="CHEBI:57692"/>
    </cofactor>
</comment>
<dbReference type="Gene3D" id="3.30.43.10">
    <property type="entry name" value="Uridine Diphospho-n-acetylenolpyruvylglucosamine Reductase, domain 2"/>
    <property type="match status" value="1"/>
</dbReference>
<dbReference type="Proteomes" id="UP000295793">
    <property type="component" value="Unassembled WGS sequence"/>
</dbReference>
<dbReference type="InterPro" id="IPR016164">
    <property type="entry name" value="FAD-linked_Oxase-like_C"/>
</dbReference>
<evidence type="ECO:0000256" key="2">
    <source>
        <dbReference type="ARBA" id="ARBA00008000"/>
    </source>
</evidence>
<comment type="caution">
    <text evidence="11">The sequence shown here is derived from an EMBL/GenBank/DDBJ whole genome shotgun (WGS) entry which is preliminary data.</text>
</comment>
<keyword evidence="4" id="KW-0274">FAD</keyword>
<keyword evidence="5" id="KW-0809">Transit peptide</keyword>
<evidence type="ECO:0000313" key="11">
    <source>
        <dbReference type="EMBL" id="TCS37616.1"/>
    </source>
</evidence>
<gene>
    <name evidence="11" type="ORF">BCF53_11938</name>
</gene>
<dbReference type="EMBL" id="SLZR01000019">
    <property type="protein sequence ID" value="TCS37616.1"/>
    <property type="molecule type" value="Genomic_DNA"/>
</dbReference>
<evidence type="ECO:0000256" key="4">
    <source>
        <dbReference type="ARBA" id="ARBA00022827"/>
    </source>
</evidence>
<evidence type="ECO:0000259" key="10">
    <source>
        <dbReference type="PROSITE" id="PS51387"/>
    </source>
</evidence>
<keyword evidence="3" id="KW-0285">Flavoprotein</keyword>
<evidence type="ECO:0000256" key="1">
    <source>
        <dbReference type="ARBA" id="ARBA00001974"/>
    </source>
</evidence>
<dbReference type="InterPro" id="IPR006094">
    <property type="entry name" value="Oxid_FAD_bind_N"/>
</dbReference>
<dbReference type="GO" id="GO:0004458">
    <property type="term" value="F:D-lactate dehydrogenase (cytochrome) activity"/>
    <property type="evidence" value="ECO:0007669"/>
    <property type="project" value="UniProtKB-EC"/>
</dbReference>
<feature type="coiled-coil region" evidence="8">
    <location>
        <begin position="170"/>
        <end position="204"/>
    </location>
</feature>
<dbReference type="GO" id="GO:0051536">
    <property type="term" value="F:iron-sulfur cluster binding"/>
    <property type="evidence" value="ECO:0007669"/>
    <property type="project" value="InterPro"/>
</dbReference>
<keyword evidence="8" id="KW-0175">Coiled coil</keyword>
<dbReference type="InterPro" id="IPR004113">
    <property type="entry name" value="FAD-bd_oxidored_4_C"/>
</dbReference>
<feature type="domain" description="4Fe-4S ferredoxin-type" evidence="9">
    <location>
        <begin position="515"/>
        <end position="546"/>
    </location>
</feature>
<dbReference type="Gene3D" id="3.30.465.10">
    <property type="match status" value="1"/>
</dbReference>
<accession>A0A4R3HWF4</accession>
<protein>
    <recommendedName>
        <fullName evidence="7">D-lactate dehydrogenase (cytochrome)</fullName>
        <ecNumber evidence="7">1.1.2.4</ecNumber>
    </recommendedName>
</protein>
<dbReference type="InterPro" id="IPR016169">
    <property type="entry name" value="FAD-bd_PCMH_sub2"/>
</dbReference>
<dbReference type="InterPro" id="IPR036318">
    <property type="entry name" value="FAD-bd_PCMH-like_sf"/>
</dbReference>
<dbReference type="PROSITE" id="PS51387">
    <property type="entry name" value="FAD_PCMH"/>
    <property type="match status" value="1"/>
</dbReference>
<dbReference type="OrthoDB" id="9811557at2"/>
<evidence type="ECO:0000259" key="9">
    <source>
        <dbReference type="PROSITE" id="PS51379"/>
    </source>
</evidence>
<dbReference type="InterPro" id="IPR004017">
    <property type="entry name" value="Cys_rich_dom"/>
</dbReference>
<dbReference type="InterPro" id="IPR016166">
    <property type="entry name" value="FAD-bd_PCMH"/>
</dbReference>
<dbReference type="GO" id="GO:1903457">
    <property type="term" value="P:lactate catabolic process"/>
    <property type="evidence" value="ECO:0007669"/>
    <property type="project" value="TreeGrafter"/>
</dbReference>
<dbReference type="SUPFAM" id="SSF56176">
    <property type="entry name" value="FAD-binding/transporter-associated domain-like"/>
    <property type="match status" value="1"/>
</dbReference>
<dbReference type="RefSeq" id="WP_132703335.1">
    <property type="nucleotide sequence ID" value="NZ_SLZR01000019.1"/>
</dbReference>
<evidence type="ECO:0000256" key="6">
    <source>
        <dbReference type="ARBA" id="ARBA00023002"/>
    </source>
</evidence>
<dbReference type="EC" id="1.1.2.4" evidence="7"/>
<keyword evidence="6" id="KW-0560">Oxidoreductase</keyword>
<feature type="domain" description="FAD-binding PCMH-type" evidence="10">
    <location>
        <begin position="36"/>
        <end position="252"/>
    </location>
</feature>
<dbReference type="InterPro" id="IPR016167">
    <property type="entry name" value="FAD-bd_PCMH_sub1"/>
</dbReference>
<dbReference type="PANTHER" id="PTHR11748">
    <property type="entry name" value="D-LACTATE DEHYDROGENASE"/>
    <property type="match status" value="1"/>
</dbReference>
<dbReference type="Pfam" id="PF01565">
    <property type="entry name" value="FAD_binding_4"/>
    <property type="match status" value="1"/>
</dbReference>
<dbReference type="Pfam" id="PF02913">
    <property type="entry name" value="FAD-oxidase_C"/>
    <property type="match status" value="1"/>
</dbReference>
<proteinExistence type="inferred from homology"/>
<keyword evidence="12" id="KW-1185">Reference proteome</keyword>
<dbReference type="SUPFAM" id="SSF46548">
    <property type="entry name" value="alpha-helical ferredoxin"/>
    <property type="match status" value="1"/>
</dbReference>
<reference evidence="11 12" key="1">
    <citation type="submission" date="2019-03" db="EMBL/GenBank/DDBJ databases">
        <title>Genomic Encyclopedia of Archaeal and Bacterial Type Strains, Phase II (KMG-II): from individual species to whole genera.</title>
        <authorList>
            <person name="Goeker M."/>
        </authorList>
    </citation>
    <scope>NUCLEOTIDE SEQUENCE [LARGE SCALE GENOMIC DNA]</scope>
    <source>
        <strain evidence="11 12">DSM 15388</strain>
    </source>
</reference>
<dbReference type="PANTHER" id="PTHR11748:SF111">
    <property type="entry name" value="D-LACTATE DEHYDROGENASE, MITOCHONDRIAL-RELATED"/>
    <property type="match status" value="1"/>
</dbReference>